<dbReference type="KEGG" id="php:PhaeoP97_01524"/>
<organism evidence="3 4">
    <name type="scientific">Phaeobacter porticola</name>
    <dbReference type="NCBI Taxonomy" id="1844006"/>
    <lineage>
        <taxon>Bacteria</taxon>
        <taxon>Pseudomonadati</taxon>
        <taxon>Pseudomonadota</taxon>
        <taxon>Alphaproteobacteria</taxon>
        <taxon>Rhodobacterales</taxon>
        <taxon>Roseobacteraceae</taxon>
        <taxon>Phaeobacter</taxon>
    </lineage>
</organism>
<dbReference type="Proteomes" id="UP000183859">
    <property type="component" value="Chromosome"/>
</dbReference>
<feature type="domain" description="Putative exodeoxyribonuclease 8 PDDEXK-like" evidence="2">
    <location>
        <begin position="1"/>
        <end position="84"/>
    </location>
</feature>
<sequence length="134" mass="14753">MRDAVVAHPIAGKLFAPGSGVVELSCYWIDEETGLLCRCRPDWWRHDGKIVDLKSALDASEEGFSKSIAGWSYYKQDPFYLDGGNKAVKQGPDLGMPAPTAFIFVVCEPKAHRDPEAEAADEADLLGMLSDRKH</sequence>
<evidence type="ECO:0000259" key="2">
    <source>
        <dbReference type="Pfam" id="PF12684"/>
    </source>
</evidence>
<dbReference type="AlphaFoldDB" id="A0A1L3I482"/>
<dbReference type="Gene3D" id="3.90.320.10">
    <property type="match status" value="1"/>
</dbReference>
<proteinExistence type="predicted"/>
<dbReference type="EMBL" id="CP016364">
    <property type="protein sequence ID" value="APG46944.1"/>
    <property type="molecule type" value="Genomic_DNA"/>
</dbReference>
<gene>
    <name evidence="3" type="primary">recE</name>
    <name evidence="3" type="ORF">PhaeoP97_01524</name>
</gene>
<dbReference type="Pfam" id="PF12684">
    <property type="entry name" value="DUF3799"/>
    <property type="match status" value="1"/>
</dbReference>
<dbReference type="InterPro" id="IPR011604">
    <property type="entry name" value="PDDEXK-like_dom_sf"/>
</dbReference>
<evidence type="ECO:0000313" key="3">
    <source>
        <dbReference type="EMBL" id="APG46944.1"/>
    </source>
</evidence>
<keyword evidence="4" id="KW-1185">Reference proteome</keyword>
<evidence type="ECO:0000313" key="4">
    <source>
        <dbReference type="Proteomes" id="UP000183859"/>
    </source>
</evidence>
<keyword evidence="3" id="KW-0378">Hydrolase</keyword>
<feature type="region of interest" description="Disordered" evidence="1">
    <location>
        <begin position="115"/>
        <end position="134"/>
    </location>
</feature>
<evidence type="ECO:0000256" key="1">
    <source>
        <dbReference type="SAM" id="MobiDB-lite"/>
    </source>
</evidence>
<dbReference type="STRING" id="1844006.PhaeoP97_01524"/>
<dbReference type="InterPro" id="IPR024432">
    <property type="entry name" value="Put_RecE_PDDEXK-like_dom"/>
</dbReference>
<dbReference type="EC" id="3.1.11.-" evidence="3"/>
<protein>
    <submittedName>
        <fullName evidence="3">Exodeoxyribonuclease 8</fullName>
        <ecNumber evidence="3">3.1.11.-</ecNumber>
    </submittedName>
</protein>
<reference evidence="4" key="1">
    <citation type="submission" date="2016-07" db="EMBL/GenBank/DDBJ databases">
        <title>Phaeobacter portensis sp. nov., a tropodithietic acid producing bacterium isolated from a German harbor.</title>
        <authorList>
            <person name="Freese H.M."/>
            <person name="Bunk B."/>
            <person name="Breider S."/>
            <person name="Brinkhoff T."/>
        </authorList>
    </citation>
    <scope>NUCLEOTIDE SEQUENCE [LARGE SCALE GENOMIC DNA]</scope>
    <source>
        <strain evidence="4">P97</strain>
    </source>
</reference>
<dbReference type="GO" id="GO:0016787">
    <property type="term" value="F:hydrolase activity"/>
    <property type="evidence" value="ECO:0007669"/>
    <property type="project" value="UniProtKB-KW"/>
</dbReference>
<name>A0A1L3I482_9RHOB</name>
<accession>A0A1L3I482</accession>